<protein>
    <submittedName>
        <fullName evidence="1">Protein CBG25353</fullName>
    </submittedName>
</protein>
<proteinExistence type="predicted"/>
<dbReference type="CTD" id="68916844"/>
<organism evidence="1 2">
    <name type="scientific">Caenorhabditis briggsae</name>
    <dbReference type="NCBI Taxonomy" id="6238"/>
    <lineage>
        <taxon>Eukaryota</taxon>
        <taxon>Metazoa</taxon>
        <taxon>Ecdysozoa</taxon>
        <taxon>Nematoda</taxon>
        <taxon>Chromadorea</taxon>
        <taxon>Rhabditida</taxon>
        <taxon>Rhabditina</taxon>
        <taxon>Rhabditomorpha</taxon>
        <taxon>Rhabditoidea</taxon>
        <taxon>Rhabditidae</taxon>
        <taxon>Peloderinae</taxon>
        <taxon>Caenorhabditis</taxon>
    </lineage>
</organism>
<name>B6IIL7_CAEBR</name>
<gene>
    <name evidence="1" type="ORF">CBG25353</name>
    <name evidence="1" type="ORF">CBG_25353</name>
</gene>
<dbReference type="KEGG" id="cbr:CBG_25353"/>
<evidence type="ECO:0000313" key="1">
    <source>
        <dbReference type="EMBL" id="CAR99747.1"/>
    </source>
</evidence>
<dbReference type="EMBL" id="HE600940">
    <property type="protein sequence ID" value="CAR99747.1"/>
    <property type="molecule type" value="Genomic_DNA"/>
</dbReference>
<dbReference type="AlphaFoldDB" id="B6IIL7"/>
<dbReference type="RefSeq" id="XP_045099308.1">
    <property type="nucleotide sequence ID" value="XM_045240014.1"/>
</dbReference>
<dbReference type="InParanoid" id="B6IIL7"/>
<keyword evidence="2" id="KW-1185">Reference proteome</keyword>
<dbReference type="Proteomes" id="UP000008549">
    <property type="component" value="Unassembled WGS sequence"/>
</dbReference>
<reference evidence="1 2" key="2">
    <citation type="journal article" date="2011" name="PLoS Genet.">
        <title>Caenorhabditis briggsae recombinant inbred line genotypes reveal inter-strain incompatibility and the evolution of recombination.</title>
        <authorList>
            <person name="Ross J.A."/>
            <person name="Koboldt D.C."/>
            <person name="Staisch J.E."/>
            <person name="Chamberlin H.M."/>
            <person name="Gupta B.P."/>
            <person name="Miller R.D."/>
            <person name="Baird S.E."/>
            <person name="Haag E.S."/>
        </authorList>
    </citation>
    <scope>NUCLEOTIDE SEQUENCE [LARGE SCALE GENOMIC DNA]</scope>
    <source>
        <strain evidence="1 2">AF16</strain>
    </source>
</reference>
<reference evidence="1 2" key="1">
    <citation type="journal article" date="2003" name="PLoS Biol.">
        <title>The genome sequence of Caenorhabditis briggsae: a platform for comparative genomics.</title>
        <authorList>
            <person name="Stein L.D."/>
            <person name="Bao Z."/>
            <person name="Blasiar D."/>
            <person name="Blumenthal T."/>
            <person name="Brent M.R."/>
            <person name="Chen N."/>
            <person name="Chinwalla A."/>
            <person name="Clarke L."/>
            <person name="Clee C."/>
            <person name="Coghlan A."/>
            <person name="Coulson A."/>
            <person name="D'Eustachio P."/>
            <person name="Fitch D.H."/>
            <person name="Fulton L.A."/>
            <person name="Fulton R.E."/>
            <person name="Griffiths-Jones S."/>
            <person name="Harris T.W."/>
            <person name="Hillier L.W."/>
            <person name="Kamath R."/>
            <person name="Kuwabara P.E."/>
            <person name="Mardis E.R."/>
            <person name="Marra M.A."/>
            <person name="Miner T.L."/>
            <person name="Minx P."/>
            <person name="Mullikin J.C."/>
            <person name="Plumb R.W."/>
            <person name="Rogers J."/>
            <person name="Schein J.E."/>
            <person name="Sohrmann M."/>
            <person name="Spieth J."/>
            <person name="Stajich J.E."/>
            <person name="Wei C."/>
            <person name="Willey D."/>
            <person name="Wilson R.K."/>
            <person name="Durbin R."/>
            <person name="Waterston R.H."/>
        </authorList>
    </citation>
    <scope>NUCLEOTIDE SEQUENCE [LARGE SCALE GENOMIC DNA]</scope>
    <source>
        <strain evidence="1 2">AF16</strain>
    </source>
</reference>
<dbReference type="HOGENOM" id="CLU_3279997_0_0_1"/>
<accession>B6IIL7</accession>
<evidence type="ECO:0000313" key="2">
    <source>
        <dbReference type="Proteomes" id="UP000008549"/>
    </source>
</evidence>
<dbReference type="GeneID" id="68916844"/>
<sequence>MCAEHQKRRRIGLLYTISSGFFSFSRTSILQYPTPTPTRSS</sequence>